<name>A0A1V9Z616_ACHHY</name>
<dbReference type="Proteomes" id="UP000243579">
    <property type="component" value="Unassembled WGS sequence"/>
</dbReference>
<dbReference type="EMBL" id="JNBR01000409">
    <property type="protein sequence ID" value="OQR93453.1"/>
    <property type="molecule type" value="Genomic_DNA"/>
</dbReference>
<evidence type="ECO:0008006" key="4">
    <source>
        <dbReference type="Google" id="ProtNLM"/>
    </source>
</evidence>
<accession>A0A1V9Z616</accession>
<comment type="caution">
    <text evidence="2">The sequence shown here is derived from an EMBL/GenBank/DDBJ whole genome shotgun (WGS) entry which is preliminary data.</text>
</comment>
<feature type="transmembrane region" description="Helical" evidence="1">
    <location>
        <begin position="131"/>
        <end position="150"/>
    </location>
</feature>
<keyword evidence="1" id="KW-0472">Membrane</keyword>
<keyword evidence="1" id="KW-0812">Transmembrane</keyword>
<feature type="transmembrane region" description="Helical" evidence="1">
    <location>
        <begin position="170"/>
        <end position="198"/>
    </location>
</feature>
<evidence type="ECO:0000256" key="1">
    <source>
        <dbReference type="SAM" id="Phobius"/>
    </source>
</evidence>
<dbReference type="OrthoDB" id="79151at2759"/>
<proteinExistence type="predicted"/>
<feature type="transmembrane region" description="Helical" evidence="1">
    <location>
        <begin position="247"/>
        <end position="267"/>
    </location>
</feature>
<dbReference type="AlphaFoldDB" id="A0A1V9Z616"/>
<keyword evidence="3" id="KW-1185">Reference proteome</keyword>
<feature type="transmembrane region" description="Helical" evidence="1">
    <location>
        <begin position="279"/>
        <end position="304"/>
    </location>
</feature>
<feature type="transmembrane region" description="Helical" evidence="1">
    <location>
        <begin position="372"/>
        <end position="392"/>
    </location>
</feature>
<protein>
    <recommendedName>
        <fullName evidence="4">Transmembrane protein</fullName>
    </recommendedName>
</protein>
<evidence type="ECO:0000313" key="3">
    <source>
        <dbReference type="Proteomes" id="UP000243579"/>
    </source>
</evidence>
<organism evidence="2 3">
    <name type="scientific">Achlya hypogyna</name>
    <name type="common">Oomycete</name>
    <name type="synonym">Protoachlya hypogyna</name>
    <dbReference type="NCBI Taxonomy" id="1202772"/>
    <lineage>
        <taxon>Eukaryota</taxon>
        <taxon>Sar</taxon>
        <taxon>Stramenopiles</taxon>
        <taxon>Oomycota</taxon>
        <taxon>Saprolegniomycetes</taxon>
        <taxon>Saprolegniales</taxon>
        <taxon>Achlyaceae</taxon>
        <taxon>Achlya</taxon>
    </lineage>
</organism>
<sequence length="540" mass="59685">MDNVGYNRASVVVSAAFMINLIAMPLKAYMSEDSPFSIMHYALASADGLPRANHTNTVTYAAMLATRFANATDLYTYNATLKADVIRSVFATSIPGCSEAIITQVTGSMYTPSDVTDQLTVFLCGNKTIPIARVGASFMLTAPTAIYGIWSTPGDLTAPWPPDPTKVTITFMYAAINYSALWITLKFCLRLCVSLLIAGEAYRLYYRHVHELRRLLRRYPLHPQPTAAVRYEIILGEPTTLISSHPIVILAFIVDFWASIEVVGQAILRVSQTKSLHYFILGAIFLSRSVWFSYGTLTALNAVLHRCKARPIFRPSNTTVVAVTSFVYAGVATMVQNTSIVMLHLYSKLLIVGMTPNAYREYFDTQSFPSSVIYSLILCAMPFATSIPRAIVKHIYLRLHPEAKYVKPPVGGPRDLRFRFMAWYGNFKTQFVGKNVLGGSIYKLFAMDPRFRSVMTIGQNGTDCFVFGFDAKNGLVEVTRVSLLSRVNLRLLGIHLGSKAVLPRGPLHLSPNLAVGRVHLPEGSTGLSLDFGAENSPWLA</sequence>
<evidence type="ECO:0000313" key="2">
    <source>
        <dbReference type="EMBL" id="OQR93453.1"/>
    </source>
</evidence>
<feature type="transmembrane region" description="Helical" evidence="1">
    <location>
        <begin position="325"/>
        <end position="346"/>
    </location>
</feature>
<gene>
    <name evidence="2" type="ORF">ACHHYP_02524</name>
</gene>
<keyword evidence="1" id="KW-1133">Transmembrane helix</keyword>
<reference evidence="2 3" key="1">
    <citation type="journal article" date="2014" name="Genome Biol. Evol.">
        <title>The secreted proteins of Achlya hypogyna and Thraustotheca clavata identify the ancestral oomycete secretome and reveal gene acquisitions by horizontal gene transfer.</title>
        <authorList>
            <person name="Misner I."/>
            <person name="Blouin N."/>
            <person name="Leonard G."/>
            <person name="Richards T.A."/>
            <person name="Lane C.E."/>
        </authorList>
    </citation>
    <scope>NUCLEOTIDE SEQUENCE [LARGE SCALE GENOMIC DNA]</scope>
    <source>
        <strain evidence="2 3">ATCC 48635</strain>
    </source>
</reference>